<reference evidence="1" key="1">
    <citation type="submission" date="2023-03" db="EMBL/GenBank/DDBJ databases">
        <authorList>
            <person name="Steffen K."/>
            <person name="Cardenas P."/>
        </authorList>
    </citation>
    <scope>NUCLEOTIDE SEQUENCE</scope>
</reference>
<protein>
    <submittedName>
        <fullName evidence="1">Uncharacterized protein</fullName>
    </submittedName>
</protein>
<dbReference type="AlphaFoldDB" id="A0AA35QXD4"/>
<organism evidence="1 2">
    <name type="scientific">Geodia barretti</name>
    <name type="common">Barrett's horny sponge</name>
    <dbReference type="NCBI Taxonomy" id="519541"/>
    <lineage>
        <taxon>Eukaryota</taxon>
        <taxon>Metazoa</taxon>
        <taxon>Porifera</taxon>
        <taxon>Demospongiae</taxon>
        <taxon>Heteroscleromorpha</taxon>
        <taxon>Tetractinellida</taxon>
        <taxon>Astrophorina</taxon>
        <taxon>Geodiidae</taxon>
        <taxon>Geodia</taxon>
    </lineage>
</organism>
<sequence length="247" mass="28890">MGFLDIFGLPDCVMMLDGIKIGSVKVTWFAHLQVTVIQQLKGSQGRLKAFRDFKVTSVEIDKESIFRVQDSVQESLHTAHSMATTEATATKERETSSMLKLTQESTTRLMHDITEGDPRITRRDILWCLRHGSIIRGYIDFHVLHRQFMSHNIDSEAFYRLPPRINCNDYNMILELFRELYNIPNGSQIFYRCLRETQDIPWHRILADDIEEKVRKRLTAGNWVLAVFLIKHLQSKHLNWNVILLFT</sequence>
<proteinExistence type="predicted"/>
<name>A0AA35QXD4_GEOBA</name>
<dbReference type="EMBL" id="CASHTH010000236">
    <property type="protein sequence ID" value="CAI7995004.1"/>
    <property type="molecule type" value="Genomic_DNA"/>
</dbReference>
<comment type="caution">
    <text evidence="1">The sequence shown here is derived from an EMBL/GenBank/DDBJ whole genome shotgun (WGS) entry which is preliminary data.</text>
</comment>
<evidence type="ECO:0000313" key="2">
    <source>
        <dbReference type="Proteomes" id="UP001174909"/>
    </source>
</evidence>
<gene>
    <name evidence="1" type="ORF">GBAR_LOCUS1588</name>
</gene>
<evidence type="ECO:0000313" key="1">
    <source>
        <dbReference type="EMBL" id="CAI7995004.1"/>
    </source>
</evidence>
<dbReference type="Proteomes" id="UP001174909">
    <property type="component" value="Unassembled WGS sequence"/>
</dbReference>
<accession>A0AA35QXD4</accession>
<keyword evidence="2" id="KW-1185">Reference proteome</keyword>